<proteinExistence type="predicted"/>
<sequence length="890" mass="95761">MKKVLTIIGVVLIVIIIAMISIPFLFKDKIKTAVLNAANEQLNAKVDIKDFGLNLFSNFPNATLSLEDASITGVGDFEKDTLVQAKSGSVTIDLMSLFGSNYNISRINLDRASVYAKVLADGRTNYDIMKTDSTATDSETENSTPFNLNLKKITVNDCNIVYQNDSTKMKLVLNKWSGEISGDFSASETTIKTTSEISEISFYMDGIPYLNKVKGNADATINANFDNMKFTFDKSEIRINELKASIDGWFTMQGKNYEDMDFDLKLNAPDTQFKDILSLVPAMYTADFKDVKTSGTATLDAYIKGLWQGENYPAFNVKVGVNNAMFQYPSLPKSVNDINLAVDINSKGGSLDNMIIDISKFSFNLGGNPFSGNLNITTPMSDPNLKAHANGTINLGMIKEVYPLEKGTELNGIITANINLATRMSAIEKEQYENVSATGKLELNNMAYKATDMPEVLINNASLEFTPRYVNLPSLEVKIGKNDISANGRLENFIAYALKDQTLKGQLNIKSNYLNANDFISSETSGTAASDTTSATSEDIIIPKNIDFTLSAVLNQIVYGKMNITNMAGNMTVRNGILTLNNVSANALGGSAKVSGSYNTSDPKTPKVDFDIALSKVSFAETFKSVESIQKFAPIFESLIGTYSMNLKFNTSLGQSIMQTLAGLTGSGALQTSDVKVENVAALTALSSALKTDALKTISPKDLNLPFNIDNGQITTKPFNINIGNGGMMKLEGSTGLDQSINYKGTVTLPKSLANNYINNVPITIGGTFSSPKIGVDTKSLVSDAASSIVSGLLGGKSDGATSALSGDKTAQIEKIRTEADNAAKKLVEEAQKQSDNLVAKAGSNALAKAAAKGAGKKLVDEAEKQAQNLRNKAEEQIKKIEGETAATTE</sequence>
<accession>A0A212JZT3</accession>
<name>A0A212JZT3_9BACT</name>
<dbReference type="GO" id="GO:0090313">
    <property type="term" value="P:regulation of protein targeting to membrane"/>
    <property type="evidence" value="ECO:0007669"/>
    <property type="project" value="TreeGrafter"/>
</dbReference>
<dbReference type="EMBL" id="FLUM01000003">
    <property type="protein sequence ID" value="SBW04923.1"/>
    <property type="molecule type" value="Genomic_DNA"/>
</dbReference>
<feature type="compositionally biased region" description="Basic and acidic residues" evidence="1">
    <location>
        <begin position="872"/>
        <end position="883"/>
    </location>
</feature>
<feature type="transmembrane region" description="Helical" evidence="2">
    <location>
        <begin position="7"/>
        <end position="26"/>
    </location>
</feature>
<organism evidence="4">
    <name type="scientific">uncultured Dysgonomonas sp</name>
    <dbReference type="NCBI Taxonomy" id="206096"/>
    <lineage>
        <taxon>Bacteria</taxon>
        <taxon>Pseudomonadati</taxon>
        <taxon>Bacteroidota</taxon>
        <taxon>Bacteroidia</taxon>
        <taxon>Bacteroidales</taxon>
        <taxon>Dysgonomonadaceae</taxon>
        <taxon>Dysgonomonas</taxon>
        <taxon>environmental samples</taxon>
    </lineage>
</organism>
<feature type="domain" description="AsmA" evidence="3">
    <location>
        <begin position="2"/>
        <end position="275"/>
    </location>
</feature>
<dbReference type="Pfam" id="PF05170">
    <property type="entry name" value="AsmA"/>
    <property type="match status" value="1"/>
</dbReference>
<dbReference type="AlphaFoldDB" id="A0A212JZT3"/>
<feature type="region of interest" description="Disordered" evidence="1">
    <location>
        <begin position="858"/>
        <end position="890"/>
    </location>
</feature>
<reference evidence="4" key="1">
    <citation type="submission" date="2016-04" db="EMBL/GenBank/DDBJ databases">
        <authorList>
            <person name="Evans L.H."/>
            <person name="Alamgir A."/>
            <person name="Owens N."/>
            <person name="Weber N.D."/>
            <person name="Virtaneva K."/>
            <person name="Barbian K."/>
            <person name="Babar A."/>
            <person name="Rosenke K."/>
        </authorList>
    </citation>
    <scope>NUCLEOTIDE SEQUENCE</scope>
    <source>
        <strain evidence="4">86-1</strain>
    </source>
</reference>
<keyword evidence="2" id="KW-0472">Membrane</keyword>
<keyword evidence="2" id="KW-0812">Transmembrane</keyword>
<dbReference type="InterPro" id="IPR052894">
    <property type="entry name" value="AsmA-related"/>
</dbReference>
<evidence type="ECO:0000313" key="4">
    <source>
        <dbReference type="EMBL" id="SBW04923.1"/>
    </source>
</evidence>
<protein>
    <recommendedName>
        <fullName evidence="3">AsmA domain-containing protein</fullName>
    </recommendedName>
</protein>
<dbReference type="GO" id="GO:0005886">
    <property type="term" value="C:plasma membrane"/>
    <property type="evidence" value="ECO:0007669"/>
    <property type="project" value="TreeGrafter"/>
</dbReference>
<evidence type="ECO:0000256" key="1">
    <source>
        <dbReference type="SAM" id="MobiDB-lite"/>
    </source>
</evidence>
<evidence type="ECO:0000256" key="2">
    <source>
        <dbReference type="SAM" id="Phobius"/>
    </source>
</evidence>
<dbReference type="PANTHER" id="PTHR30441">
    <property type="entry name" value="DUF748 DOMAIN-CONTAINING PROTEIN"/>
    <property type="match status" value="1"/>
</dbReference>
<dbReference type="RefSeq" id="WP_296943172.1">
    <property type="nucleotide sequence ID" value="NZ_LT599032.1"/>
</dbReference>
<gene>
    <name evidence="4" type="ORF">KL86DYS1_30970</name>
</gene>
<dbReference type="InterPro" id="IPR007844">
    <property type="entry name" value="AsmA"/>
</dbReference>
<keyword evidence="2" id="KW-1133">Transmembrane helix</keyword>
<dbReference type="PANTHER" id="PTHR30441:SF8">
    <property type="entry name" value="DUF748 DOMAIN-CONTAINING PROTEIN"/>
    <property type="match status" value="1"/>
</dbReference>
<evidence type="ECO:0000259" key="3">
    <source>
        <dbReference type="Pfam" id="PF05170"/>
    </source>
</evidence>